<feature type="compositionally biased region" description="Polar residues" evidence="1">
    <location>
        <begin position="930"/>
        <end position="942"/>
    </location>
</feature>
<dbReference type="Proteomes" id="UP000230605">
    <property type="component" value="Chromosome 6"/>
</dbReference>
<gene>
    <name evidence="3" type="ORF">CB0940_08123</name>
    <name evidence="4" type="ORF">RHO25_009337</name>
</gene>
<organism evidence="3 5">
    <name type="scientific">Cercospora beticola</name>
    <name type="common">Sugarbeet leaf spot fungus</name>
    <dbReference type="NCBI Taxonomy" id="122368"/>
    <lineage>
        <taxon>Eukaryota</taxon>
        <taxon>Fungi</taxon>
        <taxon>Dikarya</taxon>
        <taxon>Ascomycota</taxon>
        <taxon>Pezizomycotina</taxon>
        <taxon>Dothideomycetes</taxon>
        <taxon>Dothideomycetidae</taxon>
        <taxon>Mycosphaerellales</taxon>
        <taxon>Mycosphaerellaceae</taxon>
        <taxon>Cercospora</taxon>
    </lineage>
</organism>
<dbReference type="AlphaFoldDB" id="A0A2G5HQE0"/>
<dbReference type="EMBL" id="CP134189">
    <property type="protein sequence ID" value="WPB04690.1"/>
    <property type="molecule type" value="Genomic_DNA"/>
</dbReference>
<dbReference type="GO" id="GO:0003729">
    <property type="term" value="F:mRNA binding"/>
    <property type="evidence" value="ECO:0007669"/>
    <property type="project" value="TreeGrafter"/>
</dbReference>
<evidence type="ECO:0000313" key="6">
    <source>
        <dbReference type="Proteomes" id="UP001302367"/>
    </source>
</evidence>
<name>A0A2G5HQE0_CERBT</name>
<feature type="domain" description="YTH" evidence="2">
    <location>
        <begin position="297"/>
        <end position="435"/>
    </location>
</feature>
<feature type="compositionally biased region" description="Basic and acidic residues" evidence="1">
    <location>
        <begin position="248"/>
        <end position="257"/>
    </location>
</feature>
<protein>
    <recommendedName>
        <fullName evidence="2">YTH domain-containing protein</fullName>
    </recommendedName>
</protein>
<feature type="region of interest" description="Disordered" evidence="1">
    <location>
        <begin position="897"/>
        <end position="948"/>
    </location>
</feature>
<feature type="compositionally biased region" description="Polar residues" evidence="1">
    <location>
        <begin position="561"/>
        <end position="571"/>
    </location>
</feature>
<dbReference type="Gene3D" id="3.10.590.10">
    <property type="entry name" value="ph1033 like domains"/>
    <property type="match status" value="1"/>
</dbReference>
<accession>A0A2G5HQE0</accession>
<feature type="region of interest" description="Disordered" evidence="1">
    <location>
        <begin position="797"/>
        <end position="821"/>
    </location>
</feature>
<dbReference type="InterPro" id="IPR007275">
    <property type="entry name" value="YTH_domain"/>
</dbReference>
<evidence type="ECO:0000313" key="4">
    <source>
        <dbReference type="EMBL" id="WPB04690.1"/>
    </source>
</evidence>
<dbReference type="PANTHER" id="PTHR12357">
    <property type="entry name" value="YTH YT521-B HOMOLOGY DOMAIN-CONTAINING"/>
    <property type="match status" value="1"/>
</dbReference>
<reference evidence="4 6" key="2">
    <citation type="submission" date="2023-09" db="EMBL/GenBank/DDBJ databases">
        <title>Complete-Gapless Cercospora beticola genome.</title>
        <authorList>
            <person name="Wyatt N.A."/>
            <person name="Spanner R.E."/>
            <person name="Bolton M.D."/>
        </authorList>
    </citation>
    <scope>NUCLEOTIDE SEQUENCE [LARGE SCALE GENOMIC DNA]</scope>
    <source>
        <strain evidence="4">Cb09-40</strain>
    </source>
</reference>
<dbReference type="Proteomes" id="UP001302367">
    <property type="component" value="Chromosome 6"/>
</dbReference>
<feature type="region of interest" description="Disordered" evidence="1">
    <location>
        <begin position="234"/>
        <end position="257"/>
    </location>
</feature>
<keyword evidence="6" id="KW-1185">Reference proteome</keyword>
<feature type="compositionally biased region" description="Polar residues" evidence="1">
    <location>
        <begin position="904"/>
        <end position="913"/>
    </location>
</feature>
<feature type="region of interest" description="Disordered" evidence="1">
    <location>
        <begin position="1"/>
        <end position="39"/>
    </location>
</feature>
<dbReference type="OrthoDB" id="306690at2759"/>
<sequence length="948" mass="102412">MASRNNSSLPALDPEVNEFVPTDNNSSASNSNSSARRKPTLALMPSFSAQNDGSVFEGPKFHSALPLYPSNTWSASANPVARSAGLPLKPSWDSLGSSKPGASFSTAARRDHDRIAGLGVSTVSNGDARLNNHHRLDFKPPSSTIRYTQTEEYHKSANPSNRGDLVVRTDPLPQHPFNLPSQGFGMSNDGNGVTNNSASKSLITGTSMSSTSGGVLLSNSGTQDSTMVATPVRSTFDDSDEESVPDAEDGHWTEGEHSQCLRRALKDPKAVWEEAYDGSLAVLANMNPEHFTFPANSRVINIKTEFPQNLVASVRLGKYSVMEKISERIMAVWNRYGGTSQKIFFLFSVNGSKKFSGLGELAGPWDKQSFLDGWSENPESHGCVGSFPVTWIYAKDLPYHRFNHIRQPGTENPVGNMWNGMLFPLETGRRVVEHYVKLPATASVLGYPKNYPDNDHSSSAQRRGTFGNRGPRSGGRGSFKGSNVNTPWRPQNRQQNHQNTFEEDQDHDATPTPASRGCLSDGSEAPPRCDISTFGGSSSQGETVSASFDGVGKYNFVPSRAATSSDGSSAYSAAPDSLSKAGGRGPRPMPLQLDTRTSVEGNALMSTTTAVANPKYFSAPIGSGHAGLPHSVSMDVLRSNTESQAIARPVLQQSGSMNSLSLQLRQHSTQQGVQHEPTDPGVSRAVPSYEQALTLHQSPSSTALSSQLLQYSPSQRSPTRMGFDSNAFPPSPGHGQDQHQLMGKYHALQAERHRLQSDLYASGMTALDRQLINAKLLTNEMAIQTTVMEMNLLASRPTQSSSPERANGSFHGDNFFSPNSGYRYSPERTTGGPNYYSPCPLGSPSPGTGGTMSGDAAYYNAMHGNFRYAEPRFTHRAQSSWDLRAQHVDNLVASPERGGMESAASRSFPQHQSPGIHVGPGHGLAGRQGFSFQPPSAFNNNRQDQEYA</sequence>
<evidence type="ECO:0000259" key="2">
    <source>
        <dbReference type="PROSITE" id="PS50882"/>
    </source>
</evidence>
<feature type="compositionally biased region" description="Acidic residues" evidence="1">
    <location>
        <begin position="237"/>
        <end position="247"/>
    </location>
</feature>
<proteinExistence type="predicted"/>
<feature type="region of interest" description="Disordered" evidence="1">
    <location>
        <begin position="662"/>
        <end position="684"/>
    </location>
</feature>
<feature type="region of interest" description="Disordered" evidence="1">
    <location>
        <begin position="561"/>
        <end position="593"/>
    </location>
</feature>
<feature type="compositionally biased region" description="Polar residues" evidence="1">
    <location>
        <begin position="662"/>
        <end position="673"/>
    </location>
</feature>
<dbReference type="EMBL" id="LKMD01000104">
    <property type="protein sequence ID" value="PIA94493.1"/>
    <property type="molecule type" value="Genomic_DNA"/>
</dbReference>
<evidence type="ECO:0000313" key="5">
    <source>
        <dbReference type="Proteomes" id="UP000230605"/>
    </source>
</evidence>
<feature type="compositionally biased region" description="Polar residues" evidence="1">
    <location>
        <begin position="534"/>
        <end position="543"/>
    </location>
</feature>
<dbReference type="InterPro" id="IPR045168">
    <property type="entry name" value="YTH_prot"/>
</dbReference>
<feature type="compositionally biased region" description="Polar residues" evidence="1">
    <location>
        <begin position="483"/>
        <end position="499"/>
    </location>
</feature>
<dbReference type="Pfam" id="PF04146">
    <property type="entry name" value="YTH"/>
    <property type="match status" value="1"/>
</dbReference>
<feature type="compositionally biased region" description="Low complexity" evidence="1">
    <location>
        <begin position="24"/>
        <end position="34"/>
    </location>
</feature>
<evidence type="ECO:0000313" key="3">
    <source>
        <dbReference type="EMBL" id="PIA94493.1"/>
    </source>
</evidence>
<reference evidence="3 5" key="1">
    <citation type="submission" date="2015-10" db="EMBL/GenBank/DDBJ databases">
        <title>The cercosporin biosynthetic gene cluster was horizontally transferred to several fungal lineages and shown to be expanded in Cercospora beticola based on microsynteny with recipient genomes.</title>
        <authorList>
            <person name="De Jonge R."/>
            <person name="Ebert M.K."/>
            <person name="Suttle J.C."/>
            <person name="Jurick Ii W.M."/>
            <person name="Secor G.A."/>
            <person name="Thomma B.P."/>
            <person name="Van De Peer Y."/>
            <person name="Bolton M.D."/>
        </authorList>
    </citation>
    <scope>NUCLEOTIDE SEQUENCE [LARGE SCALE GENOMIC DNA]</scope>
    <source>
        <strain evidence="3 5">09-40</strain>
    </source>
</reference>
<dbReference type="CDD" id="cd21134">
    <property type="entry name" value="YTH"/>
    <property type="match status" value="1"/>
</dbReference>
<dbReference type="PROSITE" id="PS50882">
    <property type="entry name" value="YTH"/>
    <property type="match status" value="1"/>
</dbReference>
<evidence type="ECO:0000256" key="1">
    <source>
        <dbReference type="SAM" id="MobiDB-lite"/>
    </source>
</evidence>
<feature type="region of interest" description="Disordered" evidence="1">
    <location>
        <begin position="446"/>
        <end position="543"/>
    </location>
</feature>